<protein>
    <submittedName>
        <fullName evidence="2">Uncharacterized protein</fullName>
    </submittedName>
</protein>
<organism evidence="2 3">
    <name type="scientific">Legionella oakridgensis</name>
    <dbReference type="NCBI Taxonomy" id="29423"/>
    <lineage>
        <taxon>Bacteria</taxon>
        <taxon>Pseudomonadati</taxon>
        <taxon>Pseudomonadota</taxon>
        <taxon>Gammaproteobacteria</taxon>
        <taxon>Legionellales</taxon>
        <taxon>Legionellaceae</taxon>
        <taxon>Legionella</taxon>
    </lineage>
</organism>
<proteinExistence type="predicted"/>
<comment type="caution">
    <text evidence="2">The sequence shown here is derived from an EMBL/GenBank/DDBJ whole genome shotgun (WGS) entry which is preliminary data.</text>
</comment>
<dbReference type="RefSeq" id="WP_025384623.1">
    <property type="nucleotide sequence ID" value="NZ_LCUA01000003.1"/>
</dbReference>
<dbReference type="Proteomes" id="UP000054858">
    <property type="component" value="Unassembled WGS sequence"/>
</dbReference>
<feature type="compositionally biased region" description="Basic and acidic residues" evidence="1">
    <location>
        <begin position="52"/>
        <end position="62"/>
    </location>
</feature>
<evidence type="ECO:0000313" key="3">
    <source>
        <dbReference type="Proteomes" id="UP000054858"/>
    </source>
</evidence>
<dbReference type="AlphaFoldDB" id="A0A0W0X162"/>
<sequence>MFGFFSNVARTVTVDTVRTVAGTAVGLAAYQAAGYVQKTVLLDQRSQELKLAKQNEEAKSEEDPNWNPNPFAVDLDVLPRPSSFRA</sequence>
<reference evidence="2 3" key="1">
    <citation type="submission" date="2015-11" db="EMBL/GenBank/DDBJ databases">
        <title>Genomic analysis of 38 Legionella species identifies large and diverse effector repertoires.</title>
        <authorList>
            <person name="Burstein D."/>
            <person name="Amaro F."/>
            <person name="Zusman T."/>
            <person name="Lifshitz Z."/>
            <person name="Cohen O."/>
            <person name="Gilbert J.A."/>
            <person name="Pupko T."/>
            <person name="Shuman H.A."/>
            <person name="Segal G."/>
        </authorList>
    </citation>
    <scope>NUCLEOTIDE SEQUENCE [LARGE SCALE GENOMIC DNA]</scope>
    <source>
        <strain evidence="2 3">Oak Ridge-10</strain>
    </source>
</reference>
<dbReference type="EMBL" id="LNYP01000029">
    <property type="protein sequence ID" value="KTD38293.1"/>
    <property type="molecule type" value="Genomic_DNA"/>
</dbReference>
<name>A0A0W0X162_9GAMM</name>
<evidence type="ECO:0000313" key="2">
    <source>
        <dbReference type="EMBL" id="KTD38293.1"/>
    </source>
</evidence>
<evidence type="ECO:0000256" key="1">
    <source>
        <dbReference type="SAM" id="MobiDB-lite"/>
    </source>
</evidence>
<accession>A0A0W0X162</accession>
<dbReference type="PATRIC" id="fig|29423.5.peg.2066"/>
<feature type="region of interest" description="Disordered" evidence="1">
    <location>
        <begin position="52"/>
        <end position="86"/>
    </location>
</feature>
<gene>
    <name evidence="2" type="ORF">Loak_1969</name>
</gene>